<dbReference type="InterPro" id="IPR048450">
    <property type="entry name" value="YgjK_N"/>
</dbReference>
<sequence>MTFIARMLLIISAASNLAHAAHLSEFRDILPYRGGITTMETRDSNRNLSIPAVYIDQGAWHGFHLPEPQDYGSFPGPMVIAQEYSVYLSNNLQKFVIEDAQSGKKLDFQTAKEIEVYSQPDGLYQRFQWDDLHLTLSLHFIDSRTAGIRTQLHNVTDTSQSWRLRWQGKPFSRHSKINDHQLIKDRTVNNQQVVWQLNDSNRRWQLLLDDARYRVVFPPHVNLDAVDELGYQAVTTITLAPKAQQTLMNVQQYFHHNDETERFPVIEWSKLSDRLEAHRLNWQNKLKDIPSTSMGKMAAKAMLTLTHNWRSKAGAITHDSVTPSVSFTWFNGVWAWDSWKQAVALARFDPVLAKSNIRAMFAYQFQKDDAVRPQDHGNLPDAIFYNKSPERGGHGGNWNERNGKPPLATWAVWQVYLQDGDKAFLKEMYPKLVAYHQWWYRNRDHNRNGLVEYGANLHPLHQEHQKPKRKAIIQASAWESGMDNAPRFDDSEDLNIWVNKDKNGSPIGYSLSQESVDLNAYLYAEKRLLAEISQKLGLGNTSKQWQKQASKLGQKIRTQFWDADTQFFYDRRYHNNTSYLLIKQGKGVEGWLPLWAKVASTEQAKQLIKVNLTPTRFGTKIPFPTVSADSPHFAPSRYWRGPVWLDQSYFALVGLNNYGHHKQAQRLAKQLVTHGQGIVGHGVIRENYHPLTGGGLHANNFSWSASVILLMYHQWLEAVPN</sequence>
<dbReference type="InterPro" id="IPR004888">
    <property type="entry name" value="Glycoside_hydrolase_63"/>
</dbReference>
<dbReference type="Gene3D" id="1.50.10.10">
    <property type="match status" value="1"/>
</dbReference>
<dbReference type="Gene3D" id="2.70.98.50">
    <property type="entry name" value="putative glycoside hydrolase family protein from bacillus halodurans"/>
    <property type="match status" value="1"/>
</dbReference>
<name>A0A3L8Q045_9GAMM</name>
<feature type="domain" description="Glucosidase YgjK N-terminal" evidence="5">
    <location>
        <begin position="40"/>
        <end position="196"/>
    </location>
</feature>
<protein>
    <submittedName>
        <fullName evidence="7">Cell wall anchor protein</fullName>
    </submittedName>
</protein>
<dbReference type="GO" id="GO:0006487">
    <property type="term" value="P:protein N-linked glycosylation"/>
    <property type="evidence" value="ECO:0007669"/>
    <property type="project" value="TreeGrafter"/>
</dbReference>
<gene>
    <name evidence="7" type="ORF">D5018_04815</name>
</gene>
<organism evidence="7 8">
    <name type="scientific">Parashewanella curva</name>
    <dbReference type="NCBI Taxonomy" id="2338552"/>
    <lineage>
        <taxon>Bacteria</taxon>
        <taxon>Pseudomonadati</taxon>
        <taxon>Pseudomonadota</taxon>
        <taxon>Gammaproteobacteria</taxon>
        <taxon>Alteromonadales</taxon>
        <taxon>Shewanellaceae</taxon>
        <taxon>Parashewanella</taxon>
    </lineage>
</organism>
<dbReference type="GO" id="GO:0009311">
    <property type="term" value="P:oligosaccharide metabolic process"/>
    <property type="evidence" value="ECO:0007669"/>
    <property type="project" value="InterPro"/>
</dbReference>
<accession>A0A3L8Q045</accession>
<dbReference type="InterPro" id="IPR008928">
    <property type="entry name" value="6-hairpin_glycosidase_sf"/>
</dbReference>
<dbReference type="InterPro" id="IPR054491">
    <property type="entry name" value="MGH1-like_GH"/>
</dbReference>
<keyword evidence="2" id="KW-0378">Hydrolase</keyword>
<keyword evidence="3" id="KW-0326">Glycosidase</keyword>
<reference evidence="7 8" key="1">
    <citation type="submission" date="2018-09" db="EMBL/GenBank/DDBJ databases">
        <title>Phylogeny of the Shewanellaceae, and recommendation for two new genera, Pseudoshewanella and Parashewanella.</title>
        <authorList>
            <person name="Wang G."/>
        </authorList>
    </citation>
    <scope>NUCLEOTIDE SEQUENCE [LARGE SCALE GENOMIC DNA]</scope>
    <source>
        <strain evidence="7 8">C51</strain>
    </source>
</reference>
<dbReference type="Proteomes" id="UP000281474">
    <property type="component" value="Unassembled WGS sequence"/>
</dbReference>
<dbReference type="AlphaFoldDB" id="A0A3L8Q045"/>
<proteinExistence type="inferred from homology"/>
<dbReference type="Pfam" id="PF21152">
    <property type="entry name" value="YgjK_N"/>
    <property type="match status" value="1"/>
</dbReference>
<comment type="similarity">
    <text evidence="1">Belongs to the glycosyl hydrolase 63 family.</text>
</comment>
<dbReference type="OrthoDB" id="9781878at2"/>
<evidence type="ECO:0000259" key="6">
    <source>
        <dbReference type="Pfam" id="PF22422"/>
    </source>
</evidence>
<feature type="domain" description="Mannosylglycerate hydrolase MGH1-like glycoside hydrolase" evidence="6">
    <location>
        <begin position="333"/>
        <end position="704"/>
    </location>
</feature>
<dbReference type="GO" id="GO:0004573">
    <property type="term" value="F:Glc3Man9GlcNAc2 oligosaccharide glucosidase activity"/>
    <property type="evidence" value="ECO:0007669"/>
    <property type="project" value="InterPro"/>
</dbReference>
<evidence type="ECO:0000256" key="4">
    <source>
        <dbReference type="SAM" id="SignalP"/>
    </source>
</evidence>
<keyword evidence="4" id="KW-0732">Signal</keyword>
<comment type="caution">
    <text evidence="7">The sequence shown here is derived from an EMBL/GenBank/DDBJ whole genome shotgun (WGS) entry which is preliminary data.</text>
</comment>
<evidence type="ECO:0000313" key="7">
    <source>
        <dbReference type="EMBL" id="RLV60790.1"/>
    </source>
</evidence>
<dbReference type="EMBL" id="QZEI01000011">
    <property type="protein sequence ID" value="RLV60790.1"/>
    <property type="molecule type" value="Genomic_DNA"/>
</dbReference>
<evidence type="ECO:0000256" key="2">
    <source>
        <dbReference type="ARBA" id="ARBA00022801"/>
    </source>
</evidence>
<evidence type="ECO:0000259" key="5">
    <source>
        <dbReference type="Pfam" id="PF21152"/>
    </source>
</evidence>
<dbReference type="SUPFAM" id="SSF48208">
    <property type="entry name" value="Six-hairpin glycosidases"/>
    <property type="match status" value="1"/>
</dbReference>
<dbReference type="Pfam" id="PF22422">
    <property type="entry name" value="MGH1-like_GH"/>
    <property type="match status" value="1"/>
</dbReference>
<feature type="chain" id="PRO_5018257705" evidence="4">
    <location>
        <begin position="21"/>
        <end position="721"/>
    </location>
</feature>
<evidence type="ECO:0000313" key="8">
    <source>
        <dbReference type="Proteomes" id="UP000281474"/>
    </source>
</evidence>
<feature type="signal peptide" evidence="4">
    <location>
        <begin position="1"/>
        <end position="20"/>
    </location>
</feature>
<evidence type="ECO:0000256" key="3">
    <source>
        <dbReference type="ARBA" id="ARBA00023295"/>
    </source>
</evidence>
<dbReference type="PANTHER" id="PTHR10412">
    <property type="entry name" value="MANNOSYL-OLIGOSACCHARIDE GLUCOSIDASE"/>
    <property type="match status" value="1"/>
</dbReference>
<keyword evidence="8" id="KW-1185">Reference proteome</keyword>
<evidence type="ECO:0000256" key="1">
    <source>
        <dbReference type="ARBA" id="ARBA00010833"/>
    </source>
</evidence>
<dbReference type="RefSeq" id="WP_121837873.1">
    <property type="nucleotide sequence ID" value="NZ_ML014760.1"/>
</dbReference>
<dbReference type="PANTHER" id="PTHR10412:SF11">
    <property type="entry name" value="MANNOSYL-OLIGOSACCHARIDE GLUCOSIDASE"/>
    <property type="match status" value="1"/>
</dbReference>
<dbReference type="InterPro" id="IPR012341">
    <property type="entry name" value="6hp_glycosidase-like_sf"/>
</dbReference>